<feature type="region of interest" description="Disordered" evidence="3">
    <location>
        <begin position="888"/>
        <end position="945"/>
    </location>
</feature>
<dbReference type="SMR" id="A2EPY5"/>
<evidence type="ECO:0008006" key="6">
    <source>
        <dbReference type="Google" id="ProtNLM"/>
    </source>
</evidence>
<feature type="compositionally biased region" description="Basic and acidic residues" evidence="3">
    <location>
        <begin position="747"/>
        <end position="759"/>
    </location>
</feature>
<evidence type="ECO:0000256" key="1">
    <source>
        <dbReference type="ARBA" id="ARBA00023054"/>
    </source>
</evidence>
<dbReference type="GO" id="GO:0036159">
    <property type="term" value="P:inner dynein arm assembly"/>
    <property type="evidence" value="ECO:0000318"/>
    <property type="project" value="GO_Central"/>
</dbReference>
<protein>
    <recommendedName>
        <fullName evidence="6">Coiled-coil domain-containing protein 39</fullName>
    </recommendedName>
</protein>
<dbReference type="STRING" id="5722.A2EPY5"/>
<dbReference type="Proteomes" id="UP000001542">
    <property type="component" value="Unassembled WGS sequence"/>
</dbReference>
<feature type="compositionally biased region" description="Low complexity" evidence="3">
    <location>
        <begin position="901"/>
        <end position="936"/>
    </location>
</feature>
<feature type="coiled-coil region" evidence="2">
    <location>
        <begin position="28"/>
        <end position="69"/>
    </location>
</feature>
<keyword evidence="5" id="KW-1185">Reference proteome</keyword>
<feature type="region of interest" description="Disordered" evidence="3">
    <location>
        <begin position="736"/>
        <end position="759"/>
    </location>
</feature>
<dbReference type="VEuPathDB" id="TrichDB:TVAGG3_0338160"/>
<dbReference type="EMBL" id="DS113453">
    <property type="protein sequence ID" value="EAY05250.1"/>
    <property type="molecule type" value="Genomic_DNA"/>
</dbReference>
<dbReference type="KEGG" id="tva:4763120"/>
<evidence type="ECO:0000313" key="4">
    <source>
        <dbReference type="EMBL" id="EAY05250.1"/>
    </source>
</evidence>
<dbReference type="VEuPathDB" id="TrichDB:TVAG_019960"/>
<dbReference type="InParanoid" id="A2EPY5"/>
<accession>A2EPY5</accession>
<sequence length="945" mass="109698">MEDNEPINLYDQLESWANQENRDLHAEIQKDSSELQGVKAECQELNERVNILREHLKNVQAEVTKTQELLTAKNSQVEEEKHLTQLVLREKGRIASEIAKIEEKRNDIRSKWENVQSKTFQSEKRMQTFRDEYKLNQQELEQWITIARQKEEDFIVLQRYQTKDESKIREMLLEIEKSTGIVEAKRLELEQEVTATRALQIQLDMTAEQFRQLHDDRTQLLSQWEATMKQLNNLHSRIGMNNQSIKEREVEVDRLHQEVAEEKKNLDAAQTENQSIERQLTIGDHKVSQQHKQYEKDSTELAEFIKTVETQCHQLEKLESDEAFYRGEIQDFKDKTAQEIAKREEYLKRLKLTEQALATQSDATKDFNQQSEILTSYLKEQTVNLKKIDAEIAAGKDSIFKLSQDVSEVKKKQKDLLAEMEGSQTRAKNLQLKIQEFDRETQKQMELLYNSNFQIQQMERKIARIEGERTEEEKMELQAQIEQLTDTLTKKQEIEKTLSLQLHRLELDLRQTARKKESLKESNQQLEVKLNEIRLDQDSLDKSTVKSRSQKEEVLVQLNMLRLQVEKLTEQVNMKSDELISLENRRQQLQLSMEERVLEIDAHIAALRTQLKTEEEARHLAGIELKERQKRAETLEAKYQVMMGKYQVEGEEVSQSYHVIKFAKEREEVSRRGDELDALIRKKTKELQQLEKAMNKLNAHNTDFRKAFTSVTESDNDMERKKVLEEQVRVAQQRLNARRAQANSIAQEKKEREKTSQEQEAVIEKMKNNIMKLKPSLDRAVADNTELKEKIKRVQKVIQKAREKHRTELNVPTTAKYPETLLEMDIELRMEKANVELSLVELNRLAESNSEVLSKLRLGLTQMGIPLNSLPALQSNNEVPSIIPKGARIIKPDTGSGSRTPSSNGSRLSSYRSSGTPSVRSGAGSALSSAGSHRSVGSLKQVKLG</sequence>
<proteinExistence type="predicted"/>
<dbReference type="RefSeq" id="XP_001317473.1">
    <property type="nucleotide sequence ID" value="XM_001317438.1"/>
</dbReference>
<dbReference type="OrthoDB" id="10259720at2759"/>
<feature type="coiled-coil region" evidence="2">
    <location>
        <begin position="245"/>
        <end position="279"/>
    </location>
</feature>
<dbReference type="GO" id="GO:0060285">
    <property type="term" value="P:cilium-dependent cell motility"/>
    <property type="evidence" value="ECO:0000318"/>
    <property type="project" value="GO_Central"/>
</dbReference>
<evidence type="ECO:0000256" key="3">
    <source>
        <dbReference type="SAM" id="MobiDB-lite"/>
    </source>
</evidence>
<dbReference type="PANTHER" id="PTHR18962:SF0">
    <property type="entry name" value="COILED-COIL DOMAIN-CONTAINING PROTEIN 39"/>
    <property type="match status" value="1"/>
</dbReference>
<name>A2EPY5_TRIV3</name>
<reference evidence="4" key="2">
    <citation type="journal article" date="2007" name="Science">
        <title>Draft genome sequence of the sexually transmitted pathogen Trichomonas vaginalis.</title>
        <authorList>
            <person name="Carlton J.M."/>
            <person name="Hirt R.P."/>
            <person name="Silva J.C."/>
            <person name="Delcher A.L."/>
            <person name="Schatz M."/>
            <person name="Zhao Q."/>
            <person name="Wortman J.R."/>
            <person name="Bidwell S.L."/>
            <person name="Alsmark U.C.M."/>
            <person name="Besteiro S."/>
            <person name="Sicheritz-Ponten T."/>
            <person name="Noel C.J."/>
            <person name="Dacks J.B."/>
            <person name="Foster P.G."/>
            <person name="Simillion C."/>
            <person name="Van de Peer Y."/>
            <person name="Miranda-Saavedra D."/>
            <person name="Barton G.J."/>
            <person name="Westrop G.D."/>
            <person name="Mueller S."/>
            <person name="Dessi D."/>
            <person name="Fiori P.L."/>
            <person name="Ren Q."/>
            <person name="Paulsen I."/>
            <person name="Zhang H."/>
            <person name="Bastida-Corcuera F.D."/>
            <person name="Simoes-Barbosa A."/>
            <person name="Brown M.T."/>
            <person name="Hayes R.D."/>
            <person name="Mukherjee M."/>
            <person name="Okumura C.Y."/>
            <person name="Schneider R."/>
            <person name="Smith A.J."/>
            <person name="Vanacova S."/>
            <person name="Villalvazo M."/>
            <person name="Haas B.J."/>
            <person name="Pertea M."/>
            <person name="Feldblyum T.V."/>
            <person name="Utterback T.R."/>
            <person name="Shu C.L."/>
            <person name="Osoegawa K."/>
            <person name="de Jong P.J."/>
            <person name="Hrdy I."/>
            <person name="Horvathova L."/>
            <person name="Zubacova Z."/>
            <person name="Dolezal P."/>
            <person name="Malik S.B."/>
            <person name="Logsdon J.M. Jr."/>
            <person name="Henze K."/>
            <person name="Gupta A."/>
            <person name="Wang C.C."/>
            <person name="Dunne R.L."/>
            <person name="Upcroft J.A."/>
            <person name="Upcroft P."/>
            <person name="White O."/>
            <person name="Salzberg S.L."/>
            <person name="Tang P."/>
            <person name="Chiu C.-H."/>
            <person name="Lee Y.-S."/>
            <person name="Embley T.M."/>
            <person name="Coombs G.H."/>
            <person name="Mottram J.C."/>
            <person name="Tachezy J."/>
            <person name="Fraser-Liggett C.M."/>
            <person name="Johnson P.J."/>
        </authorList>
    </citation>
    <scope>NUCLEOTIDE SEQUENCE [LARGE SCALE GENOMIC DNA]</scope>
    <source>
        <strain evidence="4">G3</strain>
    </source>
</reference>
<evidence type="ECO:0000256" key="2">
    <source>
        <dbReference type="SAM" id="Coils"/>
    </source>
</evidence>
<gene>
    <name evidence="4" type="ORF">TVAG_019960</name>
</gene>
<dbReference type="GO" id="GO:0005930">
    <property type="term" value="C:axoneme"/>
    <property type="evidence" value="ECO:0000318"/>
    <property type="project" value="GO_Central"/>
</dbReference>
<dbReference type="Pfam" id="PF24161">
    <property type="entry name" value="CCDC39"/>
    <property type="match status" value="1"/>
</dbReference>
<keyword evidence="1 2" id="KW-0175">Coiled coil</keyword>
<organism evidence="4 5">
    <name type="scientific">Trichomonas vaginalis (strain ATCC PRA-98 / G3)</name>
    <dbReference type="NCBI Taxonomy" id="412133"/>
    <lineage>
        <taxon>Eukaryota</taxon>
        <taxon>Metamonada</taxon>
        <taxon>Parabasalia</taxon>
        <taxon>Trichomonadida</taxon>
        <taxon>Trichomonadidae</taxon>
        <taxon>Trichomonas</taxon>
    </lineage>
</organism>
<feature type="coiled-coil region" evidence="2">
    <location>
        <begin position="420"/>
        <end position="585"/>
    </location>
</feature>
<reference evidence="4" key="1">
    <citation type="submission" date="2006-10" db="EMBL/GenBank/DDBJ databases">
        <authorList>
            <person name="Amadeo P."/>
            <person name="Zhao Q."/>
            <person name="Wortman J."/>
            <person name="Fraser-Liggett C."/>
            <person name="Carlton J."/>
        </authorList>
    </citation>
    <scope>NUCLEOTIDE SEQUENCE</scope>
    <source>
        <strain evidence="4">G3</strain>
    </source>
</reference>
<dbReference type="PANTHER" id="PTHR18962">
    <property type="entry name" value="COILED-COIL DOMAIN-CONTAINING PROTEIN 39"/>
    <property type="match status" value="1"/>
</dbReference>
<evidence type="ECO:0000313" key="5">
    <source>
        <dbReference type="Proteomes" id="UP000001542"/>
    </source>
</evidence>
<dbReference type="eggNOG" id="ENOG502QS0D">
    <property type="taxonomic scope" value="Eukaryota"/>
</dbReference>
<dbReference type="OMA" id="NSKNCDE"/>
<dbReference type="GO" id="GO:0003341">
    <property type="term" value="P:cilium movement"/>
    <property type="evidence" value="ECO:0000318"/>
    <property type="project" value="GO_Central"/>
</dbReference>
<dbReference type="AlphaFoldDB" id="A2EPY5"/>
<dbReference type="InterPro" id="IPR033290">
    <property type="entry name" value="CCDC39"/>
</dbReference>